<feature type="region of interest" description="Disordered" evidence="1">
    <location>
        <begin position="309"/>
        <end position="358"/>
    </location>
</feature>
<accession>A0A9W7E0W6</accession>
<evidence type="ECO:0000256" key="2">
    <source>
        <dbReference type="SAM" id="Phobius"/>
    </source>
</evidence>
<feature type="compositionally biased region" description="Basic residues" evidence="1">
    <location>
        <begin position="323"/>
        <end position="332"/>
    </location>
</feature>
<evidence type="ECO:0000256" key="1">
    <source>
        <dbReference type="SAM" id="MobiDB-lite"/>
    </source>
</evidence>
<feature type="transmembrane region" description="Helical" evidence="2">
    <location>
        <begin position="238"/>
        <end position="262"/>
    </location>
</feature>
<comment type="caution">
    <text evidence="3">The sequence shown here is derived from an EMBL/GenBank/DDBJ whole genome shotgun (WGS) entry which is preliminary data.</text>
</comment>
<evidence type="ECO:0000313" key="3">
    <source>
        <dbReference type="EMBL" id="GMH61833.1"/>
    </source>
</evidence>
<gene>
    <name evidence="3" type="ORF">TrLO_g9120</name>
</gene>
<sequence>MTESLAEAGVEQWRVQNRAVKELMEEHEWFEPMVVVLGKGIVKTAPWGLMFRVIVGAILSVTDLGTDLLMLKQFADGGEKTATVRDLQLASLVASIVLQLLIVLIQNRRKGVNKLTRESLVVLTGMKAPWDAYRVACGAEQEKDTEIDPLMEMVFSKCAEMFAESIPGILIQLSAILGTLESAGGVVSLTAYTSLAVSMLTTGFVSATISYDFDVDPHKRAFNPGFYGYVPDAAFGRILVLVTLMGISACQVLIKSLFLVVLESKVERWVKEGWAVWEEEEPEWFSDRWKELVPVYMILAKGEIGLGMGGEDGEDEVEEERRKTKTKTKKSKVRPEGEGGFDVEDFKREMKRRGSING</sequence>
<reference evidence="4" key="1">
    <citation type="journal article" date="2023" name="Commun. Biol.">
        <title>Genome analysis of Parmales, the sister group of diatoms, reveals the evolutionary specialization of diatoms from phago-mixotrophs to photoautotrophs.</title>
        <authorList>
            <person name="Ban H."/>
            <person name="Sato S."/>
            <person name="Yoshikawa S."/>
            <person name="Yamada K."/>
            <person name="Nakamura Y."/>
            <person name="Ichinomiya M."/>
            <person name="Sato N."/>
            <person name="Blanc-Mathieu R."/>
            <person name="Endo H."/>
            <person name="Kuwata A."/>
            <person name="Ogata H."/>
        </authorList>
    </citation>
    <scope>NUCLEOTIDE SEQUENCE [LARGE SCALE GENOMIC DNA]</scope>
    <source>
        <strain evidence="4">NIES 3700</strain>
    </source>
</reference>
<organism evidence="3 4">
    <name type="scientific">Triparma laevis f. longispina</name>
    <dbReference type="NCBI Taxonomy" id="1714387"/>
    <lineage>
        <taxon>Eukaryota</taxon>
        <taxon>Sar</taxon>
        <taxon>Stramenopiles</taxon>
        <taxon>Ochrophyta</taxon>
        <taxon>Bolidophyceae</taxon>
        <taxon>Parmales</taxon>
        <taxon>Triparmaceae</taxon>
        <taxon>Triparma</taxon>
    </lineage>
</organism>
<feature type="transmembrane region" description="Helical" evidence="2">
    <location>
        <begin position="189"/>
        <end position="211"/>
    </location>
</feature>
<name>A0A9W7E0W6_9STRA</name>
<feature type="transmembrane region" description="Helical" evidence="2">
    <location>
        <begin position="87"/>
        <end position="105"/>
    </location>
</feature>
<dbReference type="Proteomes" id="UP001165122">
    <property type="component" value="Unassembled WGS sequence"/>
</dbReference>
<keyword evidence="2" id="KW-1133">Transmembrane helix</keyword>
<dbReference type="AlphaFoldDB" id="A0A9W7E0W6"/>
<proteinExistence type="predicted"/>
<feature type="compositionally biased region" description="Basic residues" evidence="1">
    <location>
        <begin position="349"/>
        <end position="358"/>
    </location>
</feature>
<keyword evidence="2" id="KW-0472">Membrane</keyword>
<feature type="transmembrane region" description="Helical" evidence="2">
    <location>
        <begin position="49"/>
        <end position="75"/>
    </location>
</feature>
<dbReference type="EMBL" id="BRXW01000512">
    <property type="protein sequence ID" value="GMH61833.1"/>
    <property type="molecule type" value="Genomic_DNA"/>
</dbReference>
<protein>
    <submittedName>
        <fullName evidence="3">Uncharacterized protein</fullName>
    </submittedName>
</protein>
<evidence type="ECO:0000313" key="4">
    <source>
        <dbReference type="Proteomes" id="UP001165122"/>
    </source>
</evidence>
<keyword evidence="2" id="KW-0812">Transmembrane</keyword>
<keyword evidence="4" id="KW-1185">Reference proteome</keyword>